<accession>A0A0K8MCM3</accession>
<protein>
    <recommendedName>
        <fullName evidence="3">Iron-containing redox enzyme family protein</fullName>
    </recommendedName>
</protein>
<evidence type="ECO:0008006" key="3">
    <source>
        <dbReference type="Google" id="ProtNLM"/>
    </source>
</evidence>
<dbReference type="Proteomes" id="UP000036771">
    <property type="component" value="Unassembled WGS sequence"/>
</dbReference>
<sequence>MRHNMPVAFWEPILDATSSWFYQKVLSGTPEERTILMHCVLESASCIFHTQAQSMFPETNHFSLHSELDQEHSKEGFEVLRKYPVHDVEHLREILWEGWRMAEYLTGSMARYAKGKSHR</sequence>
<dbReference type="EMBL" id="BBVC01000041">
    <property type="protein sequence ID" value="GAO98300.1"/>
    <property type="molecule type" value="Genomic_DNA"/>
</dbReference>
<comment type="caution">
    <text evidence="1">The sequence shown here is derived from an EMBL/GenBank/DDBJ whole genome shotgun (WGS) entry which is preliminary data.</text>
</comment>
<gene>
    <name evidence="1" type="ORF">Cva_00949</name>
</gene>
<proteinExistence type="predicted"/>
<name>A0A0K8MCM3_9PROT</name>
<dbReference type="AlphaFoldDB" id="A0A0K8MCM3"/>
<evidence type="ECO:0000313" key="2">
    <source>
        <dbReference type="Proteomes" id="UP000036771"/>
    </source>
</evidence>
<keyword evidence="2" id="KW-1185">Reference proteome</keyword>
<evidence type="ECO:0000313" key="1">
    <source>
        <dbReference type="EMBL" id="GAO98300.1"/>
    </source>
</evidence>
<reference evidence="1 2" key="1">
    <citation type="submission" date="2015-03" db="EMBL/GenBank/DDBJ databases">
        <title>Caedibacter varicaedens, whole genome shotgun sequence.</title>
        <authorList>
            <person name="Suzuki H."/>
            <person name="Dapper A.L."/>
            <person name="Gibson A.K."/>
            <person name="Jackson C."/>
            <person name="Lee H."/>
            <person name="Pejaver V.R."/>
            <person name="Doak T."/>
            <person name="Lynch M."/>
        </authorList>
    </citation>
    <scope>NUCLEOTIDE SEQUENCE [LARGE SCALE GENOMIC DNA]</scope>
</reference>
<organism evidence="1 2">
    <name type="scientific">Caedimonas varicaedens</name>
    <dbReference type="NCBI Taxonomy" id="1629334"/>
    <lineage>
        <taxon>Bacteria</taxon>
        <taxon>Pseudomonadati</taxon>
        <taxon>Pseudomonadota</taxon>
        <taxon>Alphaproteobacteria</taxon>
        <taxon>Holosporales</taxon>
        <taxon>Caedimonadaceae</taxon>
        <taxon>Caedimonas</taxon>
    </lineage>
</organism>